<sequence length="74" mass="7935">MSKTTRAQAKAGEVKQRHELELLRLKGVHGVGLGTRGGVPVIRVYVDRAADDIPPTLEGVPVVIKSADGGFRPY</sequence>
<comment type="caution">
    <text evidence="1">The sequence shown here is derived from an EMBL/GenBank/DDBJ whole genome shotgun (WGS) entry which is preliminary data.</text>
</comment>
<keyword evidence="2" id="KW-1185">Reference proteome</keyword>
<dbReference type="Proteomes" id="UP001230328">
    <property type="component" value="Unassembled WGS sequence"/>
</dbReference>
<protein>
    <submittedName>
        <fullName evidence="1">Uncharacterized protein</fullName>
    </submittedName>
</protein>
<evidence type="ECO:0000313" key="2">
    <source>
        <dbReference type="Proteomes" id="UP001230328"/>
    </source>
</evidence>
<proteinExistence type="predicted"/>
<organism evidence="1 2">
    <name type="scientific">Streptomyces umbrinus</name>
    <dbReference type="NCBI Taxonomy" id="67370"/>
    <lineage>
        <taxon>Bacteria</taxon>
        <taxon>Bacillati</taxon>
        <taxon>Actinomycetota</taxon>
        <taxon>Actinomycetes</taxon>
        <taxon>Kitasatosporales</taxon>
        <taxon>Streptomycetaceae</taxon>
        <taxon>Streptomyces</taxon>
        <taxon>Streptomyces phaeochromogenes group</taxon>
    </lineage>
</organism>
<name>A0ABU0T645_9ACTN</name>
<reference evidence="1 2" key="1">
    <citation type="submission" date="2023-07" db="EMBL/GenBank/DDBJ databases">
        <title>Comparative genomics of wheat-associated soil bacteria to identify genetic determinants of phenazine resistance.</title>
        <authorList>
            <person name="Mouncey N."/>
        </authorList>
    </citation>
    <scope>NUCLEOTIDE SEQUENCE [LARGE SCALE GENOMIC DNA]</scope>
    <source>
        <strain evidence="1 2">V2I4</strain>
    </source>
</reference>
<dbReference type="EMBL" id="JAUSZI010000002">
    <property type="protein sequence ID" value="MDQ1031266.1"/>
    <property type="molecule type" value="Genomic_DNA"/>
</dbReference>
<gene>
    <name evidence="1" type="ORF">QF035_008848</name>
</gene>
<evidence type="ECO:0000313" key="1">
    <source>
        <dbReference type="EMBL" id="MDQ1031266.1"/>
    </source>
</evidence>
<accession>A0ABU0T645</accession>
<dbReference type="RefSeq" id="WP_307527290.1">
    <property type="nucleotide sequence ID" value="NZ_JAUSZI010000002.1"/>
</dbReference>